<dbReference type="STRING" id="1715989.NITINOP_1777"/>
<proteinExistence type="predicted"/>
<gene>
    <name evidence="1" type="ORF">NITINOP_1777</name>
</gene>
<keyword evidence="2" id="KW-1185">Reference proteome</keyword>
<dbReference type="AlphaFoldDB" id="A0A0S4KTZ0"/>
<dbReference type="EMBL" id="LN885086">
    <property type="protein sequence ID" value="CUQ66752.1"/>
    <property type="molecule type" value="Genomic_DNA"/>
</dbReference>
<reference evidence="2" key="1">
    <citation type="submission" date="2015-09" db="EMBL/GenBank/DDBJ databases">
        <authorList>
            <person name="Daims H."/>
        </authorList>
    </citation>
    <scope>NUCLEOTIDE SEQUENCE [LARGE SCALE GENOMIC DNA]</scope>
</reference>
<evidence type="ECO:0000313" key="2">
    <source>
        <dbReference type="Proteomes" id="UP000066284"/>
    </source>
</evidence>
<dbReference type="Proteomes" id="UP000066284">
    <property type="component" value="Chromosome 1"/>
</dbReference>
<organism evidence="1 2">
    <name type="scientific">Candidatus Nitrospira inopinata</name>
    <dbReference type="NCBI Taxonomy" id="1715989"/>
    <lineage>
        <taxon>Bacteria</taxon>
        <taxon>Pseudomonadati</taxon>
        <taxon>Nitrospirota</taxon>
        <taxon>Nitrospiria</taxon>
        <taxon>Nitrospirales</taxon>
        <taxon>Nitrospiraceae</taxon>
        <taxon>Nitrospira</taxon>
    </lineage>
</organism>
<sequence length="58" mass="6310">MTRRCPFGCIPAIRPGGVIPDIHVVALTAVPFDFEAVVKRKYAEPLQAMSGSLDRVGR</sequence>
<protein>
    <submittedName>
        <fullName evidence="1">Uncharacterized protein</fullName>
    </submittedName>
</protein>
<evidence type="ECO:0000313" key="1">
    <source>
        <dbReference type="EMBL" id="CUQ66752.1"/>
    </source>
</evidence>
<dbReference type="KEGG" id="nio:NITINOP_1777"/>
<accession>A0A0S4KTZ0</accession>
<name>A0A0S4KTZ0_9BACT</name>